<comment type="caution">
    <text evidence="1">The sequence shown here is derived from an EMBL/GenBank/DDBJ whole genome shotgun (WGS) entry which is preliminary data.</text>
</comment>
<name>A0ABV8YZG7_9ACTN</name>
<organism evidence="1 2">
    <name type="scientific">Streptomyces xiangluensis</name>
    <dbReference type="NCBI Taxonomy" id="2665720"/>
    <lineage>
        <taxon>Bacteria</taxon>
        <taxon>Bacillati</taxon>
        <taxon>Actinomycetota</taxon>
        <taxon>Actinomycetes</taxon>
        <taxon>Kitasatosporales</taxon>
        <taxon>Streptomycetaceae</taxon>
        <taxon>Streptomyces</taxon>
    </lineage>
</organism>
<dbReference type="Proteomes" id="UP001596012">
    <property type="component" value="Unassembled WGS sequence"/>
</dbReference>
<evidence type="ECO:0000313" key="1">
    <source>
        <dbReference type="EMBL" id="MFC4469469.1"/>
    </source>
</evidence>
<keyword evidence="2" id="KW-1185">Reference proteome</keyword>
<sequence length="182" mass="20240">MGTRRYRRTLAWHIARRPGGLVALAIQYGHLRTALVSEGYAARSRDGIHEMIDIETVRAVADTVADLNDDIQAGGDVSGPAARRAIKAAARPALRGHRHQRHHRLLANDNALLYDNLQALLLCHYKREQALCHRVGVRDTPRLDHCVPRCGNIVRTDRHATRLRDRADAFDRSTPSAAGDAP</sequence>
<reference evidence="2" key="1">
    <citation type="journal article" date="2019" name="Int. J. Syst. Evol. Microbiol.">
        <title>The Global Catalogue of Microorganisms (GCM) 10K type strain sequencing project: providing services to taxonomists for standard genome sequencing and annotation.</title>
        <authorList>
            <consortium name="The Broad Institute Genomics Platform"/>
            <consortium name="The Broad Institute Genome Sequencing Center for Infectious Disease"/>
            <person name="Wu L."/>
            <person name="Ma J."/>
        </authorList>
    </citation>
    <scope>NUCLEOTIDE SEQUENCE [LARGE SCALE GENOMIC DNA]</scope>
    <source>
        <strain evidence="2">DT43</strain>
    </source>
</reference>
<gene>
    <name evidence="1" type="ORF">ACFPH6_34005</name>
</gene>
<accession>A0ABV8YZG7</accession>
<dbReference type="RefSeq" id="WP_386348536.1">
    <property type="nucleotide sequence ID" value="NZ_JBHSFG010000063.1"/>
</dbReference>
<protein>
    <submittedName>
        <fullName evidence="1">Uncharacterized protein</fullName>
    </submittedName>
</protein>
<proteinExistence type="predicted"/>
<dbReference type="EMBL" id="JBHSFG010000063">
    <property type="protein sequence ID" value="MFC4469469.1"/>
    <property type="molecule type" value="Genomic_DNA"/>
</dbReference>
<evidence type="ECO:0000313" key="2">
    <source>
        <dbReference type="Proteomes" id="UP001596012"/>
    </source>
</evidence>